<dbReference type="PANTHER" id="PTHR13309:SF0">
    <property type="entry name" value="FMR1-INTERACTING PROTEIN NUFIP1"/>
    <property type="match status" value="1"/>
</dbReference>
<sequence length="406" mass="44237">MHPAFPPPLPNLAAAANPMAAAAAANPFLALQLLGQAQQLQNLGFLAAAALQQQQAPFFPGGFTPKPNQFAPYAGGPPPAGFNGGGVFRPGGAGICGQRPPRPMMSPVGKGSNYNSNSASSGGAPRPILNVGKKDYNNSTGSGGTPRPILNDERKDRNSSGGGNGKKLSESHSDNQNKDKDSQLRRQELKEVLAKQQELGFELPELPPGYLSETEDQGDERKSNWKTQQRDSRFGHRGNTNKRQRFERGEFQSKRSKVWNRTPSVDGAVAKSREPTLLQKLLSADIKRDRHRLLHAFKFMALNSFFEDWPDKPLLFPSVKVNQIEIENNITTDDVDVLENAEMAKDSSLDINENGDRKELSSIDGEGSADHNEEDEDGASADSSDEDEVVDADEEQFNEPEDDAAF</sequence>
<gene>
    <name evidence="2" type="ORF">BAE44_0000325</name>
</gene>
<feature type="compositionally biased region" description="Basic and acidic residues" evidence="1">
    <location>
        <begin position="346"/>
        <end position="361"/>
    </location>
</feature>
<accession>A0A1E5WMN0</accession>
<comment type="caution">
    <text evidence="2">The sequence shown here is derived from an EMBL/GenBank/DDBJ whole genome shotgun (WGS) entry which is preliminary data.</text>
</comment>
<feature type="region of interest" description="Disordered" evidence="1">
    <location>
        <begin position="198"/>
        <end position="255"/>
    </location>
</feature>
<evidence type="ECO:0000256" key="1">
    <source>
        <dbReference type="SAM" id="MobiDB-lite"/>
    </source>
</evidence>
<dbReference type="GO" id="GO:0003723">
    <property type="term" value="F:RNA binding"/>
    <property type="evidence" value="ECO:0007669"/>
    <property type="project" value="InterPro"/>
</dbReference>
<feature type="compositionally biased region" description="Acidic residues" evidence="1">
    <location>
        <begin position="372"/>
        <end position="406"/>
    </location>
</feature>
<proteinExistence type="predicted"/>
<keyword evidence="3" id="KW-1185">Reference proteome</keyword>
<feature type="region of interest" description="Disordered" evidence="1">
    <location>
        <begin position="346"/>
        <end position="406"/>
    </location>
</feature>
<evidence type="ECO:0008006" key="4">
    <source>
        <dbReference type="Google" id="ProtNLM"/>
    </source>
</evidence>
<dbReference type="GO" id="GO:0000492">
    <property type="term" value="P:box C/D snoRNP assembly"/>
    <property type="evidence" value="ECO:0007669"/>
    <property type="project" value="TreeGrafter"/>
</dbReference>
<dbReference type="OrthoDB" id="273070at2759"/>
<dbReference type="PANTHER" id="PTHR13309">
    <property type="entry name" value="NUCLEAR FRAGILE X MENTAL RETARDATION PROTEIN INTERACTING PROTEIN 1"/>
    <property type="match status" value="1"/>
</dbReference>
<feature type="compositionally biased region" description="Basic and acidic residues" evidence="1">
    <location>
        <begin position="167"/>
        <end position="183"/>
    </location>
</feature>
<feature type="compositionally biased region" description="Low complexity" evidence="1">
    <location>
        <begin position="111"/>
        <end position="124"/>
    </location>
</feature>
<dbReference type="EMBL" id="LWDX02001009">
    <property type="protein sequence ID" value="OEL38655.1"/>
    <property type="molecule type" value="Genomic_DNA"/>
</dbReference>
<evidence type="ECO:0000313" key="2">
    <source>
        <dbReference type="EMBL" id="OEL38655.1"/>
    </source>
</evidence>
<dbReference type="AlphaFoldDB" id="A0A1E5WMN0"/>
<feature type="compositionally biased region" description="Basic and acidic residues" evidence="1">
    <location>
        <begin position="244"/>
        <end position="253"/>
    </location>
</feature>
<reference evidence="2 3" key="1">
    <citation type="submission" date="2016-09" db="EMBL/GenBank/DDBJ databases">
        <title>The draft genome of Dichanthelium oligosanthes: A C3 panicoid grass species.</title>
        <authorList>
            <person name="Studer A.J."/>
            <person name="Schnable J.C."/>
            <person name="Brutnell T.P."/>
        </authorList>
    </citation>
    <scope>NUCLEOTIDE SEQUENCE [LARGE SCALE GENOMIC DNA]</scope>
    <source>
        <strain evidence="3">cv. Kellogg 1175</strain>
        <tissue evidence="2">Leaf</tissue>
    </source>
</reference>
<dbReference type="STRING" id="888268.A0A1E5WMN0"/>
<organism evidence="2 3">
    <name type="scientific">Dichanthelium oligosanthes</name>
    <dbReference type="NCBI Taxonomy" id="888268"/>
    <lineage>
        <taxon>Eukaryota</taxon>
        <taxon>Viridiplantae</taxon>
        <taxon>Streptophyta</taxon>
        <taxon>Embryophyta</taxon>
        <taxon>Tracheophyta</taxon>
        <taxon>Spermatophyta</taxon>
        <taxon>Magnoliopsida</taxon>
        <taxon>Liliopsida</taxon>
        <taxon>Poales</taxon>
        <taxon>Poaceae</taxon>
        <taxon>PACMAD clade</taxon>
        <taxon>Panicoideae</taxon>
        <taxon>Panicodae</taxon>
        <taxon>Paniceae</taxon>
        <taxon>Dichantheliinae</taxon>
        <taxon>Dichanthelium</taxon>
    </lineage>
</organism>
<protein>
    <recommendedName>
        <fullName evidence="4">FMR1-interacting protein 1 conserved domain-containing protein</fullName>
    </recommendedName>
</protein>
<name>A0A1E5WMN0_9POAL</name>
<feature type="region of interest" description="Disordered" evidence="1">
    <location>
        <begin position="91"/>
        <end position="183"/>
    </location>
</feature>
<feature type="compositionally biased region" description="Basic and acidic residues" evidence="1">
    <location>
        <begin position="219"/>
        <end position="234"/>
    </location>
</feature>
<dbReference type="InterPro" id="IPR039136">
    <property type="entry name" value="NUFIP1-like"/>
</dbReference>
<evidence type="ECO:0000313" key="3">
    <source>
        <dbReference type="Proteomes" id="UP000095767"/>
    </source>
</evidence>
<dbReference type="GO" id="GO:0005634">
    <property type="term" value="C:nucleus"/>
    <property type="evidence" value="ECO:0007669"/>
    <property type="project" value="TreeGrafter"/>
</dbReference>
<dbReference type="Proteomes" id="UP000095767">
    <property type="component" value="Unassembled WGS sequence"/>
</dbReference>